<feature type="transmembrane region" description="Helical" evidence="6">
    <location>
        <begin position="186"/>
        <end position="208"/>
    </location>
</feature>
<dbReference type="OrthoDB" id="8688375at2"/>
<comment type="subcellular location">
    <subcellularLocation>
        <location evidence="1">Membrane</location>
        <topology evidence="1">Multi-pass membrane protein</topology>
    </subcellularLocation>
</comment>
<feature type="transmembrane region" description="Helical" evidence="6">
    <location>
        <begin position="36"/>
        <end position="57"/>
    </location>
</feature>
<evidence type="ECO:0000313" key="8">
    <source>
        <dbReference type="EMBL" id="RDD64491.1"/>
    </source>
</evidence>
<dbReference type="Pfam" id="PF00892">
    <property type="entry name" value="EamA"/>
    <property type="match status" value="2"/>
</dbReference>
<dbReference type="RefSeq" id="WP_114512603.1">
    <property type="nucleotide sequence ID" value="NZ_QPMK01000021.1"/>
</dbReference>
<evidence type="ECO:0000259" key="7">
    <source>
        <dbReference type="Pfam" id="PF00892"/>
    </source>
</evidence>
<feature type="transmembrane region" description="Helical" evidence="6">
    <location>
        <begin position="124"/>
        <end position="142"/>
    </location>
</feature>
<evidence type="ECO:0000256" key="4">
    <source>
        <dbReference type="ARBA" id="ARBA00022989"/>
    </source>
</evidence>
<comment type="similarity">
    <text evidence="2">Belongs to the EamA transporter family.</text>
</comment>
<evidence type="ECO:0000256" key="1">
    <source>
        <dbReference type="ARBA" id="ARBA00004141"/>
    </source>
</evidence>
<accession>A0A369TGL5</accession>
<keyword evidence="4 6" id="KW-1133">Transmembrane helix</keyword>
<dbReference type="InterPro" id="IPR000620">
    <property type="entry name" value="EamA_dom"/>
</dbReference>
<dbReference type="GO" id="GO:0016020">
    <property type="term" value="C:membrane"/>
    <property type="evidence" value="ECO:0007669"/>
    <property type="project" value="UniProtKB-SubCell"/>
</dbReference>
<dbReference type="PANTHER" id="PTHR32322">
    <property type="entry name" value="INNER MEMBRANE TRANSPORTER"/>
    <property type="match status" value="1"/>
</dbReference>
<feature type="transmembrane region" description="Helical" evidence="6">
    <location>
        <begin position="220"/>
        <end position="239"/>
    </location>
</feature>
<dbReference type="PANTHER" id="PTHR32322:SF2">
    <property type="entry name" value="EAMA DOMAIN-CONTAINING PROTEIN"/>
    <property type="match status" value="1"/>
</dbReference>
<dbReference type="InterPro" id="IPR037185">
    <property type="entry name" value="EmrE-like"/>
</dbReference>
<keyword evidence="9" id="KW-1185">Reference proteome</keyword>
<feature type="transmembrane region" description="Helical" evidence="6">
    <location>
        <begin position="69"/>
        <end position="90"/>
    </location>
</feature>
<evidence type="ECO:0000256" key="3">
    <source>
        <dbReference type="ARBA" id="ARBA00022692"/>
    </source>
</evidence>
<keyword evidence="5 6" id="KW-0472">Membrane</keyword>
<feature type="transmembrane region" description="Helical" evidence="6">
    <location>
        <begin position="271"/>
        <end position="289"/>
    </location>
</feature>
<reference evidence="8 9" key="1">
    <citation type="submission" date="2018-07" db="EMBL/GenBank/DDBJ databases">
        <title>Thalassococcus profundi sp. nov., a marine bacterium isolated from deep seawater of Okinawa Trough.</title>
        <authorList>
            <person name="Yu M."/>
        </authorList>
    </citation>
    <scope>NUCLEOTIDE SEQUENCE [LARGE SCALE GENOMIC DNA]</scope>
    <source>
        <strain evidence="8 9">WRAS1</strain>
    </source>
</reference>
<feature type="transmembrane region" description="Helical" evidence="6">
    <location>
        <begin position="96"/>
        <end position="117"/>
    </location>
</feature>
<evidence type="ECO:0000256" key="2">
    <source>
        <dbReference type="ARBA" id="ARBA00007362"/>
    </source>
</evidence>
<evidence type="ECO:0000256" key="5">
    <source>
        <dbReference type="ARBA" id="ARBA00023136"/>
    </source>
</evidence>
<sequence>MIRSLAVPVLALVLIGAAWGATQPLAKVAVSEGYRHFGLIFWQLVIGALILGAVTLLRGRRLPLGARHLRLYLVIALIGTVLPGLASYSAAVHLPAGILSILLSSVPILAFPVALALGIDSFRWRRLAGLLLGLLGVALLVLPDSALPDRAQAVWIPVALLSSLCYALEGNYVARFGTEGLGPIETLFGASVVGVFIAWPGALATGQFIDPRGPWGAPELALIVSSVLHALAYSGYVWLVGQAGAVFAVQVSYFVTLFGVCWAMIFLNEAYAPLIWAALALMLAGMALVQPRPRTPLVEAGTLGQNAQGS</sequence>
<comment type="caution">
    <text evidence="8">The sequence shown here is derived from an EMBL/GenBank/DDBJ whole genome shotgun (WGS) entry which is preliminary data.</text>
</comment>
<feature type="transmembrane region" description="Helical" evidence="6">
    <location>
        <begin position="246"/>
        <end position="265"/>
    </location>
</feature>
<proteinExistence type="inferred from homology"/>
<dbReference type="AlphaFoldDB" id="A0A369TGL5"/>
<feature type="domain" description="EamA" evidence="7">
    <location>
        <begin position="155"/>
        <end position="289"/>
    </location>
</feature>
<gene>
    <name evidence="8" type="ORF">DU478_19705</name>
</gene>
<feature type="domain" description="EamA" evidence="7">
    <location>
        <begin position="9"/>
        <end position="141"/>
    </location>
</feature>
<dbReference type="SUPFAM" id="SSF103481">
    <property type="entry name" value="Multidrug resistance efflux transporter EmrE"/>
    <property type="match status" value="2"/>
</dbReference>
<dbReference type="InterPro" id="IPR050638">
    <property type="entry name" value="AA-Vitamin_Transporters"/>
</dbReference>
<dbReference type="Proteomes" id="UP000253977">
    <property type="component" value="Unassembled WGS sequence"/>
</dbReference>
<dbReference type="EMBL" id="QPMK01000021">
    <property type="protein sequence ID" value="RDD64491.1"/>
    <property type="molecule type" value="Genomic_DNA"/>
</dbReference>
<protein>
    <submittedName>
        <fullName evidence="8">DMT family transporter</fullName>
    </submittedName>
</protein>
<feature type="transmembrane region" description="Helical" evidence="6">
    <location>
        <begin position="154"/>
        <end position="174"/>
    </location>
</feature>
<evidence type="ECO:0000313" key="9">
    <source>
        <dbReference type="Proteomes" id="UP000253977"/>
    </source>
</evidence>
<evidence type="ECO:0000256" key="6">
    <source>
        <dbReference type="SAM" id="Phobius"/>
    </source>
</evidence>
<keyword evidence="3 6" id="KW-0812">Transmembrane</keyword>
<name>A0A369TGL5_9RHOB</name>
<organism evidence="8 9">
    <name type="scientific">Thalassococcus profundi</name>
    <dbReference type="NCBI Taxonomy" id="2282382"/>
    <lineage>
        <taxon>Bacteria</taxon>
        <taxon>Pseudomonadati</taxon>
        <taxon>Pseudomonadota</taxon>
        <taxon>Alphaproteobacteria</taxon>
        <taxon>Rhodobacterales</taxon>
        <taxon>Roseobacteraceae</taxon>
        <taxon>Thalassococcus</taxon>
    </lineage>
</organism>